<feature type="repeat" description="WD" evidence="3">
    <location>
        <begin position="463"/>
        <end position="502"/>
    </location>
</feature>
<proteinExistence type="predicted"/>
<protein>
    <submittedName>
        <fullName evidence="6">WD40-repeat-containing domain protein</fullName>
    </submittedName>
</protein>
<feature type="repeat" description="WD" evidence="3">
    <location>
        <begin position="302"/>
        <end position="342"/>
    </location>
</feature>
<dbReference type="SMART" id="SM00256">
    <property type="entry name" value="FBOX"/>
    <property type="match status" value="1"/>
</dbReference>
<dbReference type="InterPro" id="IPR015943">
    <property type="entry name" value="WD40/YVTN_repeat-like_dom_sf"/>
</dbReference>
<evidence type="ECO:0000313" key="7">
    <source>
        <dbReference type="Proteomes" id="UP000265703"/>
    </source>
</evidence>
<evidence type="ECO:0000313" key="6">
    <source>
        <dbReference type="EMBL" id="RIA95285.1"/>
    </source>
</evidence>
<dbReference type="Gene3D" id="2.130.10.10">
    <property type="entry name" value="YVTN repeat-like/Quinoprotein amine dehydrogenase"/>
    <property type="match status" value="1"/>
</dbReference>
<keyword evidence="1 3" id="KW-0853">WD repeat</keyword>
<organism evidence="6 7">
    <name type="scientific">Glomus cerebriforme</name>
    <dbReference type="NCBI Taxonomy" id="658196"/>
    <lineage>
        <taxon>Eukaryota</taxon>
        <taxon>Fungi</taxon>
        <taxon>Fungi incertae sedis</taxon>
        <taxon>Mucoromycota</taxon>
        <taxon>Glomeromycotina</taxon>
        <taxon>Glomeromycetes</taxon>
        <taxon>Glomerales</taxon>
        <taxon>Glomeraceae</taxon>
        <taxon>Glomus</taxon>
    </lineage>
</organism>
<evidence type="ECO:0000256" key="4">
    <source>
        <dbReference type="SAM" id="MobiDB-lite"/>
    </source>
</evidence>
<dbReference type="AlphaFoldDB" id="A0A397TFQ4"/>
<dbReference type="InterPro" id="IPR036047">
    <property type="entry name" value="F-box-like_dom_sf"/>
</dbReference>
<name>A0A397TFQ4_9GLOM</name>
<dbReference type="InterPro" id="IPR036322">
    <property type="entry name" value="WD40_repeat_dom_sf"/>
</dbReference>
<dbReference type="CDD" id="cd00200">
    <property type="entry name" value="WD40"/>
    <property type="match status" value="1"/>
</dbReference>
<feature type="repeat" description="WD" evidence="3">
    <location>
        <begin position="383"/>
        <end position="413"/>
    </location>
</feature>
<dbReference type="InterPro" id="IPR020472">
    <property type="entry name" value="WD40_PAC1"/>
</dbReference>
<dbReference type="PANTHER" id="PTHR22847:SF732">
    <property type="entry name" value="F-BOX DOMAIN-CONTAINING PROTEIN"/>
    <property type="match status" value="1"/>
</dbReference>
<dbReference type="SUPFAM" id="SSF50978">
    <property type="entry name" value="WD40 repeat-like"/>
    <property type="match status" value="1"/>
</dbReference>
<comment type="caution">
    <text evidence="6">The sequence shown here is derived from an EMBL/GenBank/DDBJ whole genome shotgun (WGS) entry which is preliminary data.</text>
</comment>
<feature type="domain" description="F-box" evidence="5">
    <location>
        <begin position="116"/>
        <end position="163"/>
    </location>
</feature>
<dbReference type="SMART" id="SM00320">
    <property type="entry name" value="WD40"/>
    <property type="match status" value="7"/>
</dbReference>
<dbReference type="EMBL" id="QKYT01000064">
    <property type="protein sequence ID" value="RIA95285.1"/>
    <property type="molecule type" value="Genomic_DNA"/>
</dbReference>
<dbReference type="PRINTS" id="PR00320">
    <property type="entry name" value="GPROTEINBRPT"/>
</dbReference>
<dbReference type="SUPFAM" id="SSF81383">
    <property type="entry name" value="F-box domain"/>
    <property type="match status" value="1"/>
</dbReference>
<dbReference type="PROSITE" id="PS50082">
    <property type="entry name" value="WD_REPEATS_2"/>
    <property type="match status" value="6"/>
</dbReference>
<dbReference type="PROSITE" id="PS50294">
    <property type="entry name" value="WD_REPEATS_REGION"/>
    <property type="match status" value="6"/>
</dbReference>
<evidence type="ECO:0000259" key="5">
    <source>
        <dbReference type="PROSITE" id="PS50181"/>
    </source>
</evidence>
<evidence type="ECO:0000256" key="3">
    <source>
        <dbReference type="PROSITE-ProRule" id="PRU00221"/>
    </source>
</evidence>
<feature type="repeat" description="WD" evidence="3">
    <location>
        <begin position="262"/>
        <end position="301"/>
    </location>
</feature>
<reference evidence="6 7" key="1">
    <citation type="submission" date="2018-06" db="EMBL/GenBank/DDBJ databases">
        <title>Comparative genomics reveals the genomic features of Rhizophagus irregularis, R. cerebriforme, R. diaphanum and Gigaspora rosea, and their symbiotic lifestyle signature.</title>
        <authorList>
            <person name="Morin E."/>
            <person name="San Clemente H."/>
            <person name="Chen E.C.H."/>
            <person name="De La Providencia I."/>
            <person name="Hainaut M."/>
            <person name="Kuo A."/>
            <person name="Kohler A."/>
            <person name="Murat C."/>
            <person name="Tang N."/>
            <person name="Roy S."/>
            <person name="Loubradou J."/>
            <person name="Henrissat B."/>
            <person name="Grigoriev I.V."/>
            <person name="Corradi N."/>
            <person name="Roux C."/>
            <person name="Martin F.M."/>
        </authorList>
    </citation>
    <scope>NUCLEOTIDE SEQUENCE [LARGE SCALE GENOMIC DNA]</scope>
    <source>
        <strain evidence="6 7">DAOM 227022</strain>
    </source>
</reference>
<dbReference type="InterPro" id="IPR001680">
    <property type="entry name" value="WD40_rpt"/>
</dbReference>
<keyword evidence="7" id="KW-1185">Reference proteome</keyword>
<dbReference type="Gene3D" id="1.20.1280.50">
    <property type="match status" value="1"/>
</dbReference>
<evidence type="ECO:0000256" key="2">
    <source>
        <dbReference type="ARBA" id="ARBA00022737"/>
    </source>
</evidence>
<dbReference type="OrthoDB" id="190105at2759"/>
<feature type="repeat" description="WD" evidence="3">
    <location>
        <begin position="343"/>
        <end position="382"/>
    </location>
</feature>
<accession>A0A397TFQ4</accession>
<dbReference type="PROSITE" id="PS50181">
    <property type="entry name" value="FBOX"/>
    <property type="match status" value="1"/>
</dbReference>
<dbReference type="Pfam" id="PF12937">
    <property type="entry name" value="F-box-like"/>
    <property type="match status" value="1"/>
</dbReference>
<dbReference type="InterPro" id="IPR001810">
    <property type="entry name" value="F-box_dom"/>
</dbReference>
<sequence length="542" mass="61037">MLKEKDTKDSLLGPSISQEKQTLHIMQRPTPPEIPWVTTTNFHSLPTPAPSPQLFPPVNAEGFPPSAQEEFSRTVRMGFQNMDNLQRQRLLAELLNSCNTEQLVFVSNYISPRLKRDFLKDLPIELSLHILSFINDPKTLSRASSVSKFWRSLLNDEFTWKNLCVRHHFRRRSSAVPELPPSPTSESPSSRSNKFSYKDHFRRRYIVESNWKHGGRTLVTHISPDIGVVTSLQMCQSYIVVGMDNKKIHIFDVSDGKYIKTLSGHEGGVWALQYIDEVLVSGGCDREVRVWDIDTSKCKHILHGHTSTVRSLKMKDKTIAVSGSRDATLRVWNIEEGRLLHLLAGHQASVRCMEIFGDIVVSGSYDCSARVWDIVTGECLHVLQGHYSQIYSIAFDGEKIVTGSLDSTARVWSRQTGFCLGVLQGHTSLVGQLQLHESILVTGGSDGAIRIWDLDTNRCVQHIAAHDNSVTCLQFDEKRIVSGGNDGHVKLWDIETGDFIREMTSAGNAVWRLAFQETKAVVLLQREGKTVMEVLDFDAQES</sequence>
<evidence type="ECO:0000256" key="1">
    <source>
        <dbReference type="ARBA" id="ARBA00022574"/>
    </source>
</evidence>
<dbReference type="PANTHER" id="PTHR22847">
    <property type="entry name" value="WD40 REPEAT PROTEIN"/>
    <property type="match status" value="1"/>
</dbReference>
<feature type="repeat" description="WD" evidence="3">
    <location>
        <begin position="423"/>
        <end position="462"/>
    </location>
</feature>
<dbReference type="Proteomes" id="UP000265703">
    <property type="component" value="Unassembled WGS sequence"/>
</dbReference>
<dbReference type="PROSITE" id="PS00678">
    <property type="entry name" value="WD_REPEATS_1"/>
    <property type="match status" value="5"/>
</dbReference>
<keyword evidence="2" id="KW-0677">Repeat</keyword>
<dbReference type="STRING" id="658196.A0A397TFQ4"/>
<dbReference type="InterPro" id="IPR019775">
    <property type="entry name" value="WD40_repeat_CS"/>
</dbReference>
<feature type="region of interest" description="Disordered" evidence="4">
    <location>
        <begin position="175"/>
        <end position="194"/>
    </location>
</feature>
<gene>
    <name evidence="6" type="ORF">C1645_708929</name>
</gene>
<dbReference type="Pfam" id="PF00400">
    <property type="entry name" value="WD40"/>
    <property type="match status" value="6"/>
</dbReference>